<reference evidence="1 2" key="1">
    <citation type="submission" date="2016-11" db="EMBL/GenBank/DDBJ databases">
        <authorList>
            <person name="Jaros S."/>
            <person name="Januszkiewicz K."/>
            <person name="Wedrychowicz H."/>
        </authorList>
    </citation>
    <scope>NUCLEOTIDE SEQUENCE [LARGE SCALE GENOMIC DNA]</scope>
    <source>
        <strain evidence="1 2">DSM 6792</strain>
    </source>
</reference>
<evidence type="ECO:0000313" key="1">
    <source>
        <dbReference type="EMBL" id="SHH65639.1"/>
    </source>
</evidence>
<dbReference type="AlphaFoldDB" id="A0A1M5URN2"/>
<gene>
    <name evidence="1" type="ORF">SAMN05444388_114116</name>
</gene>
<proteinExistence type="predicted"/>
<name>A0A1M5URN2_FLAJO</name>
<dbReference type="EMBL" id="FQWH01000014">
    <property type="protein sequence ID" value="SHH65639.1"/>
    <property type="molecule type" value="Genomic_DNA"/>
</dbReference>
<dbReference type="RefSeq" id="WP_317043447.1">
    <property type="nucleotide sequence ID" value="NZ_FQWH01000014.1"/>
</dbReference>
<accession>A0A1M5URN2</accession>
<sequence length="141" mass="16511">MKKQNTPYSINSISEQHCLLGLPRPKRPMISVFRFEDITYNELYSLEHFTLNFYCIAIKKNFTGKLKYGQRYYDFDEGVMSFISPGQLLSKVQSGNAPTEGISLMFHTDFMANYPLIKNIKNYSFFLMNLMTPCTFLNRKK</sequence>
<evidence type="ECO:0000313" key="2">
    <source>
        <dbReference type="Proteomes" id="UP000184112"/>
    </source>
</evidence>
<dbReference type="Proteomes" id="UP000184112">
    <property type="component" value="Unassembled WGS sequence"/>
</dbReference>
<protein>
    <recommendedName>
        <fullName evidence="3">AraC family transcriptional regulator</fullName>
    </recommendedName>
</protein>
<evidence type="ECO:0008006" key="3">
    <source>
        <dbReference type="Google" id="ProtNLM"/>
    </source>
</evidence>
<organism evidence="1 2">
    <name type="scientific">Flavobacterium johnsoniae</name>
    <name type="common">Cytophaga johnsonae</name>
    <dbReference type="NCBI Taxonomy" id="986"/>
    <lineage>
        <taxon>Bacteria</taxon>
        <taxon>Pseudomonadati</taxon>
        <taxon>Bacteroidota</taxon>
        <taxon>Flavobacteriia</taxon>
        <taxon>Flavobacteriales</taxon>
        <taxon>Flavobacteriaceae</taxon>
        <taxon>Flavobacterium</taxon>
    </lineage>
</organism>